<dbReference type="PANTHER" id="PTHR31299:SF0">
    <property type="entry name" value="ESTERASE, PUTATIVE (AFU_ORTHOLOGUE AFUA_1G05850)-RELATED"/>
    <property type="match status" value="1"/>
</dbReference>
<evidence type="ECO:0000313" key="2">
    <source>
        <dbReference type="Proteomes" id="UP000510822"/>
    </source>
</evidence>
<dbReference type="SUPFAM" id="SSF159501">
    <property type="entry name" value="EreA/ChaN-like"/>
    <property type="match status" value="1"/>
</dbReference>
<dbReference type="PANTHER" id="PTHR31299">
    <property type="entry name" value="ESTERASE, PUTATIVE (AFU_ORTHOLOGUE AFUA_1G05850)-RELATED"/>
    <property type="match status" value="1"/>
</dbReference>
<dbReference type="RefSeq" id="WP_180306692.1">
    <property type="nucleotide sequence ID" value="NZ_CP058952.1"/>
</dbReference>
<dbReference type="KEGG" id="cfon:HZU75_14370"/>
<evidence type="ECO:0000313" key="1">
    <source>
        <dbReference type="EMBL" id="QLI82616.1"/>
    </source>
</evidence>
<name>A0A7D5VBA5_9NEIS</name>
<dbReference type="Gene3D" id="1.20.1440.30">
    <property type="entry name" value="Biosynthetic Protein domain"/>
    <property type="match status" value="1"/>
</dbReference>
<accession>A0A7D5VBA5</accession>
<protein>
    <submittedName>
        <fullName evidence="1">Erythromycin esterase family protein</fullName>
    </submittedName>
</protein>
<sequence>MFKKIMTLSLVAALNGCGGGGGSTTNTSAADDSIKATFPFNGYTVAVSIPRSVYNWVQASAAPFQNTVAQANDDFADLKAFGDAIGDARVVSLTEDTHGDATSFELMNREVQYLHQKKGFDVLLIESALFDVEAVWRAATTQNASVTALAPGRIFFMYSKDEAARKVFQYIDQQKTASRPLILAGFDEPAGGDVSINEIIPALKTFLDSRHSTIPQQANWADFATMGQQAAALTSGQQNKATFYAVAAQIQNEICSDPAMGPSQRETASWWCLQVKGLVAAAQRQTMLAQNKPLFGDPREPVMGANALWVIQQLYPNKKIIMWSNTGHGANNRMLKCDFDDLIKADGKTSYPSTCKNDGSDVTRPISAGAYVAEALGRNFYAVKHTPLAGKVSQFEGTGTFAVQGLKDYVQLSLEKLGLTQAFISQPNDAGIKAQILADPNSNGYLLGDNINGLFVYPLAVPAVKGNYPTVPMP</sequence>
<dbReference type="GO" id="GO:0046677">
    <property type="term" value="P:response to antibiotic"/>
    <property type="evidence" value="ECO:0007669"/>
    <property type="project" value="InterPro"/>
</dbReference>
<organism evidence="1 2">
    <name type="scientific">Chitinibacter fontanus</name>
    <dbReference type="NCBI Taxonomy" id="1737446"/>
    <lineage>
        <taxon>Bacteria</taxon>
        <taxon>Pseudomonadati</taxon>
        <taxon>Pseudomonadota</taxon>
        <taxon>Betaproteobacteria</taxon>
        <taxon>Neisseriales</taxon>
        <taxon>Chitinibacteraceae</taxon>
        <taxon>Chitinibacter</taxon>
    </lineage>
</organism>
<dbReference type="InterPro" id="IPR052036">
    <property type="entry name" value="Hydrolase/PRTase-associated"/>
</dbReference>
<dbReference type="Gene3D" id="3.30.1870.10">
    <property type="entry name" value="EreA-like, domain 2"/>
    <property type="match status" value="1"/>
</dbReference>
<dbReference type="EMBL" id="CP058952">
    <property type="protein sequence ID" value="QLI82616.1"/>
    <property type="molecule type" value="Genomic_DNA"/>
</dbReference>
<reference evidence="1 2" key="1">
    <citation type="journal article" date="2016" name="Int. J. Syst. Evol. Microbiol.">
        <title>Chitinibacter fontanus sp. nov., isolated from a spring.</title>
        <authorList>
            <person name="Sheu S.Y."/>
            <person name="Li Y.S."/>
            <person name="Young C.C."/>
            <person name="Chen W.M."/>
        </authorList>
    </citation>
    <scope>NUCLEOTIDE SEQUENCE [LARGE SCALE GENOMIC DNA]</scope>
    <source>
        <strain evidence="1 2">STM-7</strain>
    </source>
</reference>
<dbReference type="Proteomes" id="UP000510822">
    <property type="component" value="Chromosome"/>
</dbReference>
<keyword evidence="2" id="KW-1185">Reference proteome</keyword>
<dbReference type="Gene3D" id="3.40.1660.10">
    <property type="entry name" value="EreA-like (biosynthetic domain)"/>
    <property type="match status" value="1"/>
</dbReference>
<gene>
    <name evidence="1" type="ORF">HZU75_14370</name>
</gene>
<dbReference type="AlphaFoldDB" id="A0A7D5VBA5"/>
<proteinExistence type="predicted"/>
<dbReference type="InterPro" id="IPR007815">
    <property type="entry name" value="Emycin_Estase"/>
</dbReference>
<dbReference type="Pfam" id="PF05139">
    <property type="entry name" value="Erythro_esteras"/>
    <property type="match status" value="1"/>
</dbReference>